<dbReference type="AlphaFoldDB" id="A0A6C0HRH9"/>
<reference evidence="1" key="1">
    <citation type="journal article" date="2020" name="Nature">
        <title>Giant virus diversity and host interactions through global metagenomics.</title>
        <authorList>
            <person name="Schulz F."/>
            <person name="Roux S."/>
            <person name="Paez-Espino D."/>
            <person name="Jungbluth S."/>
            <person name="Walsh D.A."/>
            <person name="Denef V.J."/>
            <person name="McMahon K.D."/>
            <person name="Konstantinidis K.T."/>
            <person name="Eloe-Fadrosh E.A."/>
            <person name="Kyrpides N.C."/>
            <person name="Woyke T."/>
        </authorList>
    </citation>
    <scope>NUCLEOTIDE SEQUENCE</scope>
    <source>
        <strain evidence="1">GVMAG-M-3300023184-167</strain>
    </source>
</reference>
<organism evidence="1">
    <name type="scientific">viral metagenome</name>
    <dbReference type="NCBI Taxonomy" id="1070528"/>
    <lineage>
        <taxon>unclassified sequences</taxon>
        <taxon>metagenomes</taxon>
        <taxon>organismal metagenomes</taxon>
    </lineage>
</organism>
<name>A0A6C0HRH9_9ZZZZ</name>
<proteinExistence type="predicted"/>
<evidence type="ECO:0000313" key="1">
    <source>
        <dbReference type="EMBL" id="QHT83318.1"/>
    </source>
</evidence>
<sequence length="306" mass="36085">MFHGKKIVSEMEIYKVENDGDEFFHESLISGLPSKTIFSVKRKKIDVYLNYPSKDTSKDLKESYFQKYGPYSIETFVEKARSVYARFTESEKILNNQRSFMRRLWLFKELFELFDTTLVLVFERMSTMVISIYEKSIELLKDVPIKKNLYDAKTRKCADSILSLIAKVQARIMDGIAREPKFLQLMSENLLNEYVTNSSPYMVAKLNARPWIDPITALLAEPNYNFYWTEFWSSIFKRNFKFSDELCVIIAEYMPSPLHSVTFLDYFRKKYSARRGDFFGVKKSFEIKKSSIIRNGKQICNITIVF</sequence>
<dbReference type="EMBL" id="MN740007">
    <property type="protein sequence ID" value="QHT83318.1"/>
    <property type="molecule type" value="Genomic_DNA"/>
</dbReference>
<accession>A0A6C0HRH9</accession>
<protein>
    <submittedName>
        <fullName evidence="1">Uncharacterized protein</fullName>
    </submittedName>
</protein>